<dbReference type="STRING" id="51028.A0A0N4V7B7"/>
<accession>A0A0N4V7B7</accession>
<evidence type="ECO:0000313" key="3">
    <source>
        <dbReference type="EMBL" id="VDD91040.1"/>
    </source>
</evidence>
<dbReference type="SMART" id="SM00332">
    <property type="entry name" value="PP2Cc"/>
    <property type="match status" value="1"/>
</dbReference>
<feature type="domain" description="FHA" evidence="1">
    <location>
        <begin position="208"/>
        <end position="263"/>
    </location>
</feature>
<dbReference type="PANTHER" id="PTHR13832:SF792">
    <property type="entry name" value="GM14286P"/>
    <property type="match status" value="1"/>
</dbReference>
<evidence type="ECO:0000259" key="1">
    <source>
        <dbReference type="PROSITE" id="PS50006"/>
    </source>
</evidence>
<dbReference type="SUPFAM" id="SSF81606">
    <property type="entry name" value="PP2C-like"/>
    <property type="match status" value="1"/>
</dbReference>
<dbReference type="InterPro" id="IPR000253">
    <property type="entry name" value="FHA_dom"/>
</dbReference>
<dbReference type="OrthoDB" id="420076at2759"/>
<dbReference type="Gene3D" id="3.60.40.10">
    <property type="entry name" value="PPM-type phosphatase domain"/>
    <property type="match status" value="1"/>
</dbReference>
<dbReference type="AlphaFoldDB" id="A0A0N4V7B7"/>
<organism evidence="5">
    <name type="scientific">Enterobius vermicularis</name>
    <name type="common">Human pinworm</name>
    <dbReference type="NCBI Taxonomy" id="51028"/>
    <lineage>
        <taxon>Eukaryota</taxon>
        <taxon>Metazoa</taxon>
        <taxon>Ecdysozoa</taxon>
        <taxon>Nematoda</taxon>
        <taxon>Chromadorea</taxon>
        <taxon>Rhabditida</taxon>
        <taxon>Spirurina</taxon>
        <taxon>Oxyuridomorpha</taxon>
        <taxon>Oxyuroidea</taxon>
        <taxon>Oxyuridae</taxon>
        <taxon>Enterobius</taxon>
    </lineage>
</organism>
<evidence type="ECO:0000313" key="5">
    <source>
        <dbReference type="WBParaSite" id="EVEC_0000618001-mRNA-1"/>
    </source>
</evidence>
<dbReference type="InterPro" id="IPR036457">
    <property type="entry name" value="PPM-type-like_dom_sf"/>
</dbReference>
<evidence type="ECO:0000259" key="2">
    <source>
        <dbReference type="PROSITE" id="PS51746"/>
    </source>
</evidence>
<name>A0A0N4V7B7_ENTVE</name>
<reference evidence="3 4" key="2">
    <citation type="submission" date="2018-10" db="EMBL/GenBank/DDBJ databases">
        <authorList>
            <consortium name="Pathogen Informatics"/>
        </authorList>
    </citation>
    <scope>NUCLEOTIDE SEQUENCE [LARGE SCALE GENOMIC DNA]</scope>
</reference>
<dbReference type="CDD" id="cd00143">
    <property type="entry name" value="PP2Cc"/>
    <property type="match status" value="1"/>
</dbReference>
<dbReference type="PROSITE" id="PS50006">
    <property type="entry name" value="FHA_DOMAIN"/>
    <property type="match status" value="1"/>
</dbReference>
<dbReference type="PANTHER" id="PTHR13832">
    <property type="entry name" value="PROTEIN PHOSPHATASE 2C"/>
    <property type="match status" value="1"/>
</dbReference>
<dbReference type="Proteomes" id="UP000274131">
    <property type="component" value="Unassembled WGS sequence"/>
</dbReference>
<evidence type="ECO:0000313" key="4">
    <source>
        <dbReference type="Proteomes" id="UP000274131"/>
    </source>
</evidence>
<sequence>MGTSLYRQIRRYIRAAYANADALLRAGEKECIIGSDALTKVDIAHLPANRPTEDHYASAKCLTSDAYLFGIDHPRVFDGHAGTSCSRHVAMQLYDYIGASVLPKHIVNDLPLENRIKWLFSSFADFNGYDREEHWNNVQKFHRAFRQNTSITTVRKSLETAFCALDNDFLTEALVVQDGRLSRNRVKVVTSGSCGIVVHLRYDHVHIANVGDSAAVLGVCNHGHVSARRLSRPHCVDNADETKRVYAAHPVAETGTVLQGGRLFGELYPLRAFGDARYKWPTDIQDRVLRPFGEVPPVGIRTPPYLNAEPEVLYHRLTSNDQFLVLASDGLWEWLDPDTVVRLVFDHQLGAQTLTPYQPPQGSLLSQVNEELKQRAVGESKKPLDSNSATHVLRHALGGCSGGLEHRYKRLSSLLHLPTGIARNYRDDITIIVIHFNQDYFKMRQFE</sequence>
<dbReference type="InterPro" id="IPR001932">
    <property type="entry name" value="PPM-type_phosphatase-like_dom"/>
</dbReference>
<dbReference type="PROSITE" id="PS51746">
    <property type="entry name" value="PPM_2"/>
    <property type="match status" value="1"/>
</dbReference>
<protein>
    <submittedName>
        <fullName evidence="5">PPM-type phosphatase domain-containing protein</fullName>
    </submittedName>
</protein>
<dbReference type="GO" id="GO:0005739">
    <property type="term" value="C:mitochondrion"/>
    <property type="evidence" value="ECO:0007669"/>
    <property type="project" value="TreeGrafter"/>
</dbReference>
<feature type="domain" description="PPM-type phosphatase" evidence="2">
    <location>
        <begin position="59"/>
        <end position="436"/>
    </location>
</feature>
<dbReference type="Pfam" id="PF00481">
    <property type="entry name" value="PP2C"/>
    <property type="match status" value="1"/>
</dbReference>
<dbReference type="WBParaSite" id="EVEC_0000618001-mRNA-1">
    <property type="protein sequence ID" value="EVEC_0000618001-mRNA-1"/>
    <property type="gene ID" value="EVEC_0000618001"/>
</dbReference>
<gene>
    <name evidence="3" type="ORF">EVEC_LOCUS5791</name>
</gene>
<proteinExistence type="predicted"/>
<keyword evidence="4" id="KW-1185">Reference proteome</keyword>
<reference evidence="5" key="1">
    <citation type="submission" date="2017-02" db="UniProtKB">
        <authorList>
            <consortium name="WormBaseParasite"/>
        </authorList>
    </citation>
    <scope>IDENTIFICATION</scope>
</reference>
<dbReference type="EMBL" id="UXUI01008270">
    <property type="protein sequence ID" value="VDD91040.1"/>
    <property type="molecule type" value="Genomic_DNA"/>
</dbReference>
<dbReference type="GO" id="GO:0004741">
    <property type="term" value="F:[pyruvate dehydrogenase (acetyl-transferring)]-phosphatase activity"/>
    <property type="evidence" value="ECO:0007669"/>
    <property type="project" value="TreeGrafter"/>
</dbReference>
<dbReference type="InterPro" id="IPR015655">
    <property type="entry name" value="PP2C"/>
</dbReference>